<proteinExistence type="predicted"/>
<evidence type="ECO:0000313" key="1">
    <source>
        <dbReference type="EMBL" id="NKZ00085.1"/>
    </source>
</evidence>
<protein>
    <submittedName>
        <fullName evidence="1">Uncharacterized protein</fullName>
    </submittedName>
</protein>
<dbReference type="RefSeq" id="WP_061080225.1">
    <property type="nucleotide sequence ID" value="NZ_JAAXPG010000020.1"/>
</dbReference>
<sequence>MARSEFIMTSEGVDEVVAKIRSMPDYEHEKAIVDTVEVHLGGMILDIEELDIYDGFSTSIEVYGSDWNEVSRNAEYIFHLLENETGWRLGMRFDGDDNPTWERPGLP</sequence>
<gene>
    <name evidence="1" type="ORF">HGB44_20785</name>
</gene>
<dbReference type="Proteomes" id="UP000553209">
    <property type="component" value="Unassembled WGS sequence"/>
</dbReference>
<organism evidence="1 2">
    <name type="scientific">Nocardiopsis alborubida</name>
    <dbReference type="NCBI Taxonomy" id="146802"/>
    <lineage>
        <taxon>Bacteria</taxon>
        <taxon>Bacillati</taxon>
        <taxon>Actinomycetota</taxon>
        <taxon>Actinomycetes</taxon>
        <taxon>Streptosporangiales</taxon>
        <taxon>Nocardiopsidaceae</taxon>
        <taxon>Nocardiopsis</taxon>
    </lineage>
</organism>
<evidence type="ECO:0000313" key="2">
    <source>
        <dbReference type="Proteomes" id="UP000553209"/>
    </source>
</evidence>
<name>A0A7X6MGI0_9ACTN</name>
<keyword evidence="2" id="KW-1185">Reference proteome</keyword>
<dbReference type="EMBL" id="JAAXPG010000020">
    <property type="protein sequence ID" value="NKZ00085.1"/>
    <property type="molecule type" value="Genomic_DNA"/>
</dbReference>
<accession>A0A7X6MGI0</accession>
<comment type="caution">
    <text evidence="1">The sequence shown here is derived from an EMBL/GenBank/DDBJ whole genome shotgun (WGS) entry which is preliminary data.</text>
</comment>
<reference evidence="1 2" key="1">
    <citation type="submission" date="2020-04" db="EMBL/GenBank/DDBJ databases">
        <title>MicrobeNet Type strains.</title>
        <authorList>
            <person name="Nicholson A.C."/>
        </authorList>
    </citation>
    <scope>NUCLEOTIDE SEQUENCE [LARGE SCALE GENOMIC DNA]</scope>
    <source>
        <strain evidence="1 2">ATCC 23612</strain>
    </source>
</reference>
<dbReference type="AlphaFoldDB" id="A0A7X6MGI0"/>